<keyword evidence="10" id="KW-1185">Reference proteome</keyword>
<dbReference type="Pfam" id="PF03105">
    <property type="entry name" value="SPX"/>
    <property type="match status" value="2"/>
</dbReference>
<keyword evidence="5 7" id="KW-0472">Membrane</keyword>
<dbReference type="PROSITE" id="PS51382">
    <property type="entry name" value="SPX"/>
    <property type="match status" value="1"/>
</dbReference>
<keyword evidence="4 7" id="KW-1133">Transmembrane helix</keyword>
<dbReference type="InterPro" id="IPR018966">
    <property type="entry name" value="VTC_domain"/>
</dbReference>
<feature type="compositionally biased region" description="Low complexity" evidence="6">
    <location>
        <begin position="698"/>
        <end position="712"/>
    </location>
</feature>
<evidence type="ECO:0000256" key="2">
    <source>
        <dbReference type="ARBA" id="ARBA00022554"/>
    </source>
</evidence>
<dbReference type="AlphaFoldDB" id="A0A9P6R1S5"/>
<evidence type="ECO:0000256" key="5">
    <source>
        <dbReference type="ARBA" id="ARBA00023136"/>
    </source>
</evidence>
<dbReference type="GO" id="GO:0005774">
    <property type="term" value="C:vacuolar membrane"/>
    <property type="evidence" value="ECO:0007669"/>
    <property type="project" value="UniProtKB-SubCell"/>
</dbReference>
<feature type="compositionally biased region" description="Low complexity" evidence="6">
    <location>
        <begin position="306"/>
        <end position="326"/>
    </location>
</feature>
<evidence type="ECO:0000256" key="4">
    <source>
        <dbReference type="ARBA" id="ARBA00022989"/>
    </source>
</evidence>
<evidence type="ECO:0000256" key="7">
    <source>
        <dbReference type="SAM" id="Phobius"/>
    </source>
</evidence>
<keyword evidence="2" id="KW-0926">Vacuole</keyword>
<comment type="subcellular location">
    <subcellularLocation>
        <location evidence="1">Vacuole membrane</location>
        <topology evidence="1">Multi-pass membrane protein</topology>
    </subcellularLocation>
</comment>
<dbReference type="Gene3D" id="3.20.100.30">
    <property type="entry name" value="VTC, catalytic tunnel domain"/>
    <property type="match status" value="1"/>
</dbReference>
<feature type="region of interest" description="Disordered" evidence="6">
    <location>
        <begin position="298"/>
        <end position="333"/>
    </location>
</feature>
<name>A0A9P6R1S5_9FUNG</name>
<dbReference type="OrthoDB" id="6493944at2759"/>
<dbReference type="InterPro" id="IPR042267">
    <property type="entry name" value="VTC_sf"/>
</dbReference>
<comment type="caution">
    <text evidence="9">The sequence shown here is derived from an EMBL/GenBank/DDBJ whole genome shotgun (WGS) entry which is preliminary data.</text>
</comment>
<feature type="domain" description="SPX" evidence="8">
    <location>
        <begin position="1"/>
        <end position="147"/>
    </location>
</feature>
<sequence>MKFGSQLKANRAPHWKYHFVDYDGLKAHLKSKSHERDFTNQDEIDFVKLLNVELEKVTTFQTMKLGEVQRRTEHCEFTIRQHQLPSGKSSEKLTLASFVVTESEINKITQDLQDLAHFQRLNYTAFLKIIKKHDKHTGFTLRAHFMNFQLNSFPFHKESFAPLVSRLSTLYNIVRTGTAPAVTKAQSIDSEEDEVLEHPGCISKKTAFWVHPDSIMDLKMLILKYLPLVVYEPTPALNSSHRSTSQLSSYLASESPVSTVYLDNVDFDLYMSQVEHRDRSETLRLRWYGSEQKQMWVEHQQRSIQSNNGSSSSSSPSSSSLLSSPGTTLAPSNLEEPIVTKHRFQIKSKNVPKLLQGSAKIDKILEQLRLAGQKTEQEIQEFETSTRIIQSRIKKRGLQPVTQTFFNRTAFQVPGDARVRITIDTDVVMVREKALEPSDLFERPWVPTELQAENYPFSQVPEHNIVRFPYAIMQIRTLNEPQEEIPSWVDTIGQSHLVEMVPNFTKDQHAIATLYESRVGLLPFWLSDMDRDIRKPAMLTGGFSDRSSLQDSNSNSGSNGSSGGSTDATTISDTGSPSSPTRNPKSSGKNKTSSSSPRRSGSSSKQDQQQDACTPGVTFDEEVQDLVAVSRMMIERQEGAEAAFVDAQKKRNGPPPLPKVTRPVVSCLKKKGSDTSLQSRNGRYESGFRNGGSEGYGSSSSASSTASSPTSSSRRRRKRVTFKRSTARRWFDHLAGWIPFMSTRSGYDGLDDLESQQHQQFAGEDESFWSSLFSGRNHYYYGSSGRRYSASSLFWTILSVINVGLLFVGLVLALMNLGDGIGMEAASIFLVVSCLCMGTSVWAHLIRMDGQNRGVDDDEEEQDPHVMPYSTTCISTKNNVNERTGLLSRSNSSSSVTTQQQYQSQSRSLFKARWVRKRLLPVVTFLCLVVVVGLNALARAYPTSEEIGSD</sequence>
<dbReference type="CDD" id="cd14480">
    <property type="entry name" value="SPX_VTC2_like"/>
    <property type="match status" value="1"/>
</dbReference>
<keyword evidence="3 7" id="KW-0812">Transmembrane</keyword>
<feature type="compositionally biased region" description="Low complexity" evidence="6">
    <location>
        <begin position="585"/>
        <end position="611"/>
    </location>
</feature>
<evidence type="ECO:0000256" key="3">
    <source>
        <dbReference type="ARBA" id="ARBA00022692"/>
    </source>
</evidence>
<dbReference type="PANTHER" id="PTHR46140:SF1">
    <property type="entry name" value="VACUOLAR TRANSPORTER CHAPERONE COMPLEX SUBUNIT 4-RELATED"/>
    <property type="match status" value="1"/>
</dbReference>
<dbReference type="GO" id="GO:0006799">
    <property type="term" value="P:polyphosphate biosynthetic process"/>
    <property type="evidence" value="ECO:0007669"/>
    <property type="project" value="UniProtKB-ARBA"/>
</dbReference>
<evidence type="ECO:0000313" key="9">
    <source>
        <dbReference type="EMBL" id="KAG0306345.1"/>
    </source>
</evidence>
<evidence type="ECO:0000259" key="8">
    <source>
        <dbReference type="PROSITE" id="PS51382"/>
    </source>
</evidence>
<proteinExistence type="predicted"/>
<dbReference type="PANTHER" id="PTHR46140">
    <property type="entry name" value="VACUOLAR TRANSPORTER CHAPERONE 1-RELATED"/>
    <property type="match status" value="1"/>
</dbReference>
<feature type="transmembrane region" description="Helical" evidence="7">
    <location>
        <begin position="821"/>
        <end position="843"/>
    </location>
</feature>
<feature type="transmembrane region" description="Helical" evidence="7">
    <location>
        <begin position="919"/>
        <end position="941"/>
    </location>
</feature>
<feature type="region of interest" description="Disordered" evidence="6">
    <location>
        <begin position="645"/>
        <end position="720"/>
    </location>
</feature>
<evidence type="ECO:0000256" key="6">
    <source>
        <dbReference type="SAM" id="MobiDB-lite"/>
    </source>
</evidence>
<protein>
    <submittedName>
        <fullName evidence="9">Vacuolar transporter chaperone</fullName>
    </submittedName>
</protein>
<dbReference type="InterPro" id="IPR004331">
    <property type="entry name" value="SPX_dom"/>
</dbReference>
<accession>A0A9P6R1S5</accession>
<evidence type="ECO:0000256" key="1">
    <source>
        <dbReference type="ARBA" id="ARBA00004128"/>
    </source>
</evidence>
<dbReference type="InterPro" id="IPR051572">
    <property type="entry name" value="VTC_Complex_Subunit"/>
</dbReference>
<reference evidence="9" key="1">
    <citation type="journal article" date="2020" name="Fungal Divers.">
        <title>Resolving the Mortierellaceae phylogeny through synthesis of multi-gene phylogenetics and phylogenomics.</title>
        <authorList>
            <person name="Vandepol N."/>
            <person name="Liber J."/>
            <person name="Desiro A."/>
            <person name="Na H."/>
            <person name="Kennedy M."/>
            <person name="Barry K."/>
            <person name="Grigoriev I.V."/>
            <person name="Miller A.N."/>
            <person name="O'Donnell K."/>
            <person name="Stajich J.E."/>
            <person name="Bonito G."/>
        </authorList>
    </citation>
    <scope>NUCLEOTIDE SEQUENCE</scope>
    <source>
        <strain evidence="9">NVP60</strain>
    </source>
</reference>
<feature type="compositionally biased region" description="Low complexity" evidence="6">
    <location>
        <begin position="544"/>
        <end position="576"/>
    </location>
</feature>
<evidence type="ECO:0000313" key="10">
    <source>
        <dbReference type="Proteomes" id="UP000823405"/>
    </source>
</evidence>
<feature type="transmembrane region" description="Helical" evidence="7">
    <location>
        <begin position="793"/>
        <end position="815"/>
    </location>
</feature>
<organism evidence="9 10">
    <name type="scientific">Linnemannia gamsii</name>
    <dbReference type="NCBI Taxonomy" id="64522"/>
    <lineage>
        <taxon>Eukaryota</taxon>
        <taxon>Fungi</taxon>
        <taxon>Fungi incertae sedis</taxon>
        <taxon>Mucoromycota</taxon>
        <taxon>Mortierellomycotina</taxon>
        <taxon>Mortierellomycetes</taxon>
        <taxon>Mortierellales</taxon>
        <taxon>Mortierellaceae</taxon>
        <taxon>Linnemannia</taxon>
    </lineage>
</organism>
<dbReference type="Pfam" id="PF09359">
    <property type="entry name" value="VTC"/>
    <property type="match status" value="2"/>
</dbReference>
<gene>
    <name evidence="9" type="primary">VTC4_1</name>
    <name evidence="9" type="ORF">BGZ97_000775</name>
</gene>
<feature type="region of interest" description="Disordered" evidence="6">
    <location>
        <begin position="543"/>
        <end position="618"/>
    </location>
</feature>
<dbReference type="EMBL" id="JAAAIN010001149">
    <property type="protein sequence ID" value="KAG0306345.1"/>
    <property type="molecule type" value="Genomic_DNA"/>
</dbReference>
<dbReference type="Proteomes" id="UP000823405">
    <property type="component" value="Unassembled WGS sequence"/>
</dbReference>